<protein>
    <submittedName>
        <fullName evidence="2">Uncharacterized protein</fullName>
    </submittedName>
</protein>
<proteinExistence type="predicted"/>
<feature type="signal peptide" evidence="1">
    <location>
        <begin position="1"/>
        <end position="19"/>
    </location>
</feature>
<evidence type="ECO:0000313" key="2">
    <source>
        <dbReference type="EMBL" id="CAH0539492.1"/>
    </source>
</evidence>
<evidence type="ECO:0000256" key="1">
    <source>
        <dbReference type="SAM" id="SignalP"/>
    </source>
</evidence>
<gene>
    <name evidence="2" type="ORF">VMF7928_02188</name>
</gene>
<keyword evidence="3" id="KW-1185">Reference proteome</keyword>
<evidence type="ECO:0000313" key="3">
    <source>
        <dbReference type="Proteomes" id="UP000838748"/>
    </source>
</evidence>
<keyword evidence="1" id="KW-0732">Signal</keyword>
<feature type="chain" id="PRO_5047238660" evidence="1">
    <location>
        <begin position="20"/>
        <end position="170"/>
    </location>
</feature>
<sequence>MNRLIATLLVSSVSFFANAADTVCLEKKYDAYVDASLDWYSDLTQLTNQRYPDLVEVSEWFLQGRKHHFELNEVAVAYYLKNDPSKVATEQPVEKWLQLEQKDIKQLTERDDELGQAAKLTYQDRQSAPHPDNYHLRSAFADLLSNPKQINDSLQKYNTKITKIEEINCE</sequence>
<comment type="caution">
    <text evidence="2">The sequence shown here is derived from an EMBL/GenBank/DDBJ whole genome shotgun (WGS) entry which is preliminary data.</text>
</comment>
<organism evidence="2 3">
    <name type="scientific">Vibrio marisflavi CECT 7928</name>
    <dbReference type="NCBI Taxonomy" id="634439"/>
    <lineage>
        <taxon>Bacteria</taxon>
        <taxon>Pseudomonadati</taxon>
        <taxon>Pseudomonadota</taxon>
        <taxon>Gammaproteobacteria</taxon>
        <taxon>Vibrionales</taxon>
        <taxon>Vibrionaceae</taxon>
        <taxon>Vibrio</taxon>
    </lineage>
</organism>
<dbReference type="Proteomes" id="UP000838748">
    <property type="component" value="Unassembled WGS sequence"/>
</dbReference>
<reference evidence="2" key="1">
    <citation type="submission" date="2021-11" db="EMBL/GenBank/DDBJ databases">
        <authorList>
            <person name="Rodrigo-Torres L."/>
            <person name="Arahal R. D."/>
            <person name="Lucena T."/>
        </authorList>
    </citation>
    <scope>NUCLEOTIDE SEQUENCE</scope>
    <source>
        <strain evidence="2">CECT 7928</strain>
    </source>
</reference>
<dbReference type="RefSeq" id="WP_237361495.1">
    <property type="nucleotide sequence ID" value="NZ_CAKLDM010000002.1"/>
</dbReference>
<name>A0ABN8E6N6_9VIBR</name>
<accession>A0ABN8E6N6</accession>
<dbReference type="EMBL" id="CAKLDM010000002">
    <property type="protein sequence ID" value="CAH0539492.1"/>
    <property type="molecule type" value="Genomic_DNA"/>
</dbReference>